<proteinExistence type="inferred from homology"/>
<dbReference type="PANTHER" id="PTHR42748:SF30">
    <property type="entry name" value="NMRA-LIKE DOMAIN-CONTAINING PROTEIN"/>
    <property type="match status" value="1"/>
</dbReference>
<dbReference type="InterPro" id="IPR036291">
    <property type="entry name" value="NAD(P)-bd_dom_sf"/>
</dbReference>
<sequence>MTDKRRISVIGATGAQGNSVVQSLIQNPEFEVRCITRDKASPKAQAVAKLGVQVFQADTADADALQAALAGSWGVFINIATEGLTKAQAMDVEDGVALGISILSSAASAGVAHVVFSSAPYSTKLSAGKTPVPNLDVKARIEEWGQAQLAFTTFTPVMASWYLENFKDQGWLTCRTPLWGGREDVPFLSVVDDFGDIIQGIFLNPIRWNRRVVQCAGELMSWADMVQSFAVATGRKARFIPYIPAQAMPPFELGSVVDLFQWSQLREGEYFGNGPSEVETARQLKRAAWKAKGRKGRETMMTLREYFEREWRSS</sequence>
<evidence type="ECO:0000259" key="4">
    <source>
        <dbReference type="Pfam" id="PF05368"/>
    </source>
</evidence>
<dbReference type="OrthoDB" id="300709at2759"/>
<dbReference type="Gene3D" id="3.40.50.720">
    <property type="entry name" value="NAD(P)-binding Rossmann-like Domain"/>
    <property type="match status" value="1"/>
</dbReference>
<gene>
    <name evidence="5" type="ORF">N7530_006160</name>
</gene>
<comment type="caution">
    <text evidence="5">The sequence shown here is derived from an EMBL/GenBank/DDBJ whole genome shotgun (WGS) entry which is preliminary data.</text>
</comment>
<name>A0A9X0BSI3_9EURO</name>
<dbReference type="InterPro" id="IPR051164">
    <property type="entry name" value="NmrA-like_oxidored"/>
</dbReference>
<dbReference type="InterPro" id="IPR008030">
    <property type="entry name" value="NmrA-like"/>
</dbReference>
<dbReference type="Proteomes" id="UP001147760">
    <property type="component" value="Unassembled WGS sequence"/>
</dbReference>
<dbReference type="GO" id="GO:0005634">
    <property type="term" value="C:nucleus"/>
    <property type="evidence" value="ECO:0007669"/>
    <property type="project" value="TreeGrafter"/>
</dbReference>
<comment type="similarity">
    <text evidence="1">Belongs to the NmrA-type oxidoreductase family.</text>
</comment>
<reference evidence="5" key="1">
    <citation type="submission" date="2022-12" db="EMBL/GenBank/DDBJ databases">
        <authorList>
            <person name="Petersen C."/>
        </authorList>
    </citation>
    <scope>NUCLEOTIDE SEQUENCE</scope>
    <source>
        <strain evidence="5">IBT 17660</strain>
    </source>
</reference>
<dbReference type="GO" id="GO:0016491">
    <property type="term" value="F:oxidoreductase activity"/>
    <property type="evidence" value="ECO:0007669"/>
    <property type="project" value="UniProtKB-KW"/>
</dbReference>
<evidence type="ECO:0000256" key="2">
    <source>
        <dbReference type="ARBA" id="ARBA00022857"/>
    </source>
</evidence>
<accession>A0A9X0BSI3</accession>
<evidence type="ECO:0000256" key="1">
    <source>
        <dbReference type="ARBA" id="ARBA00006328"/>
    </source>
</evidence>
<evidence type="ECO:0000313" key="6">
    <source>
        <dbReference type="Proteomes" id="UP001147760"/>
    </source>
</evidence>
<keyword evidence="6" id="KW-1185">Reference proteome</keyword>
<dbReference type="SUPFAM" id="SSF51735">
    <property type="entry name" value="NAD(P)-binding Rossmann-fold domains"/>
    <property type="match status" value="1"/>
</dbReference>
<reference evidence="5" key="2">
    <citation type="journal article" date="2023" name="IMA Fungus">
        <title>Comparative genomic study of the Penicillium genus elucidates a diverse pangenome and 15 lateral gene transfer events.</title>
        <authorList>
            <person name="Petersen C."/>
            <person name="Sorensen T."/>
            <person name="Nielsen M.R."/>
            <person name="Sondergaard T.E."/>
            <person name="Sorensen J.L."/>
            <person name="Fitzpatrick D.A."/>
            <person name="Frisvad J.C."/>
            <person name="Nielsen K.L."/>
        </authorList>
    </citation>
    <scope>NUCLEOTIDE SEQUENCE</scope>
    <source>
        <strain evidence="5">IBT 17660</strain>
    </source>
</reference>
<dbReference type="AlphaFoldDB" id="A0A9X0BSI3"/>
<dbReference type="PANTHER" id="PTHR42748">
    <property type="entry name" value="NITROGEN METABOLITE REPRESSION PROTEIN NMRA FAMILY MEMBER"/>
    <property type="match status" value="1"/>
</dbReference>
<dbReference type="Pfam" id="PF05368">
    <property type="entry name" value="NmrA"/>
    <property type="match status" value="1"/>
</dbReference>
<keyword evidence="2" id="KW-0521">NADP</keyword>
<keyword evidence="3" id="KW-0560">Oxidoreductase</keyword>
<organism evidence="5 6">
    <name type="scientific">Penicillium desertorum</name>
    <dbReference type="NCBI Taxonomy" id="1303715"/>
    <lineage>
        <taxon>Eukaryota</taxon>
        <taxon>Fungi</taxon>
        <taxon>Dikarya</taxon>
        <taxon>Ascomycota</taxon>
        <taxon>Pezizomycotina</taxon>
        <taxon>Eurotiomycetes</taxon>
        <taxon>Eurotiomycetidae</taxon>
        <taxon>Eurotiales</taxon>
        <taxon>Aspergillaceae</taxon>
        <taxon>Penicillium</taxon>
    </lineage>
</organism>
<dbReference type="EMBL" id="JAPWDO010000003">
    <property type="protein sequence ID" value="KAJ5480651.1"/>
    <property type="molecule type" value="Genomic_DNA"/>
</dbReference>
<feature type="domain" description="NmrA-like" evidence="4">
    <location>
        <begin position="4"/>
        <end position="267"/>
    </location>
</feature>
<evidence type="ECO:0000313" key="5">
    <source>
        <dbReference type="EMBL" id="KAJ5480651.1"/>
    </source>
</evidence>
<dbReference type="Gene3D" id="3.90.25.10">
    <property type="entry name" value="UDP-galactose 4-epimerase, domain 1"/>
    <property type="match status" value="1"/>
</dbReference>
<protein>
    <recommendedName>
        <fullName evidence="4">NmrA-like domain-containing protein</fullName>
    </recommendedName>
</protein>
<evidence type="ECO:0000256" key="3">
    <source>
        <dbReference type="ARBA" id="ARBA00023002"/>
    </source>
</evidence>